<evidence type="ECO:0000313" key="4">
    <source>
        <dbReference type="Proteomes" id="UP001172708"/>
    </source>
</evidence>
<name>A0ABT8GK05_9MICO</name>
<dbReference type="SUPFAM" id="SSF55166">
    <property type="entry name" value="Hedgehog/DD-peptidase"/>
    <property type="match status" value="1"/>
</dbReference>
<dbReference type="InterPro" id="IPR009045">
    <property type="entry name" value="Zn_M74/Hedgehog-like"/>
</dbReference>
<sequence>MPRFSRSTRALAGAVTLTCFGIGLAGAHGAHAIDTRNAVGDARAAAQELEVKRDALEQSLNDAHGAMRDAGDVVDESRVAAAAQALSSATQTATEQAARSGVVVDIAPIDADDLEALSEAAIEAELAQARISEPQEVTHDVDAPVQDTVHDETSTPPTEPTPAPVTTATPDAADAEDAADAAEGADASTPGPATSALVDLMEEVAVARVLAGETDSADEARDAADRLETASQALDVALAAVDGGASALSTATIEAAHDDTLVLLDGAVESADEAAAEASLTIAATEGRVLDDAPIAAAQSALTLLMSGSATAALVDRGEPARVVEELDQLVSAQVVFDAAMASLRDTHEEWVARENASIQSRNDSLREEHEREVTAARADHAQANRDAVAARSNGWTGRPVGVSGTNGSLAFDSLCELDFAPGHRLQCDAARSLEEANAAYMAETGRQLTMTDSYRSYSLQVRTRALKPTTAARPGTSNHGWGMAVDFDRPSATWLAANGPDFGWAHPTWAKPGGVRPEWWHLEYLATDVGAFVAPDAPALEEAVTSAFDPTEASQK</sequence>
<dbReference type="Gene3D" id="3.30.1380.10">
    <property type="match status" value="1"/>
</dbReference>
<evidence type="ECO:0000256" key="1">
    <source>
        <dbReference type="SAM" id="Coils"/>
    </source>
</evidence>
<evidence type="ECO:0000313" key="3">
    <source>
        <dbReference type="EMBL" id="MDN4481773.1"/>
    </source>
</evidence>
<gene>
    <name evidence="3" type="ORF">QQX02_12655</name>
</gene>
<feature type="region of interest" description="Disordered" evidence="2">
    <location>
        <begin position="131"/>
        <end position="193"/>
    </location>
</feature>
<dbReference type="Proteomes" id="UP001172708">
    <property type="component" value="Unassembled WGS sequence"/>
</dbReference>
<reference evidence="3" key="1">
    <citation type="submission" date="2023-06" db="EMBL/GenBank/DDBJ databases">
        <title>Egi l300058.</title>
        <authorList>
            <person name="Gao L."/>
            <person name="Fang B.-Z."/>
            <person name="Li W.-J."/>
        </authorList>
    </citation>
    <scope>NUCLEOTIDE SEQUENCE</scope>
    <source>
        <strain evidence="3">EGI L300058</strain>
    </source>
</reference>
<dbReference type="EMBL" id="JAUHQA010000001">
    <property type="protein sequence ID" value="MDN4481773.1"/>
    <property type="molecule type" value="Genomic_DNA"/>
</dbReference>
<dbReference type="CDD" id="cd14814">
    <property type="entry name" value="Peptidase_M15"/>
    <property type="match status" value="1"/>
</dbReference>
<keyword evidence="1" id="KW-0175">Coiled coil</keyword>
<keyword evidence="4" id="KW-1185">Reference proteome</keyword>
<feature type="coiled-coil region" evidence="1">
    <location>
        <begin position="39"/>
        <end position="66"/>
    </location>
</feature>
<dbReference type="RefSeq" id="WP_301143516.1">
    <property type="nucleotide sequence ID" value="NZ_JAUHQA010000001.1"/>
</dbReference>
<organism evidence="3 4">
    <name type="scientific">Demequina muriae</name>
    <dbReference type="NCBI Taxonomy" id="3051664"/>
    <lineage>
        <taxon>Bacteria</taxon>
        <taxon>Bacillati</taxon>
        <taxon>Actinomycetota</taxon>
        <taxon>Actinomycetes</taxon>
        <taxon>Micrococcales</taxon>
        <taxon>Demequinaceae</taxon>
        <taxon>Demequina</taxon>
    </lineage>
</organism>
<feature type="compositionally biased region" description="Basic and acidic residues" evidence="2">
    <location>
        <begin position="136"/>
        <end position="153"/>
    </location>
</feature>
<proteinExistence type="predicted"/>
<protein>
    <submittedName>
        <fullName evidence="3">M15 family metallopeptidase</fullName>
    </submittedName>
</protein>
<evidence type="ECO:0000256" key="2">
    <source>
        <dbReference type="SAM" id="MobiDB-lite"/>
    </source>
</evidence>
<feature type="compositionally biased region" description="Low complexity" evidence="2">
    <location>
        <begin position="181"/>
        <end position="190"/>
    </location>
</feature>
<accession>A0ABT8GK05</accession>
<comment type="caution">
    <text evidence="3">The sequence shown here is derived from an EMBL/GenBank/DDBJ whole genome shotgun (WGS) entry which is preliminary data.</text>
</comment>